<evidence type="ECO:0000313" key="2">
    <source>
        <dbReference type="Proteomes" id="UP000593765"/>
    </source>
</evidence>
<reference evidence="1 2" key="1">
    <citation type="submission" date="2020-10" db="EMBL/GenBank/DDBJ databases">
        <title>Wide distribution of Phycisphaera-like planctomycetes from WD2101 soil group in peatlands and genome analysis of the first cultivated representative.</title>
        <authorList>
            <person name="Dedysh S.N."/>
            <person name="Beletsky A.V."/>
            <person name="Ivanova A."/>
            <person name="Kulichevskaya I.S."/>
            <person name="Suzina N.E."/>
            <person name="Philippov D.A."/>
            <person name="Rakitin A.L."/>
            <person name="Mardanov A.V."/>
            <person name="Ravin N.V."/>
        </authorList>
    </citation>
    <scope>NUCLEOTIDE SEQUENCE [LARGE SCALE GENOMIC DNA]</scope>
    <source>
        <strain evidence="1 2">M1803</strain>
    </source>
</reference>
<evidence type="ECO:0000313" key="1">
    <source>
        <dbReference type="EMBL" id="QOV89446.1"/>
    </source>
</evidence>
<sequence length="78" mass="8944">MSNETIIQFSEQKPFIQFVMVTVDGREFPVKHPEQAMFGIRGETVLYFHADHTLEVIESRLIVSLRTLQDAEFPSFGG</sequence>
<name>A0A7M2WVG1_9BACT</name>
<protein>
    <submittedName>
        <fullName evidence="1">Uncharacterized protein</fullName>
    </submittedName>
</protein>
<dbReference type="AlphaFoldDB" id="A0A7M2WVG1"/>
<dbReference type="RefSeq" id="WP_206292486.1">
    <property type="nucleotide sequence ID" value="NZ_CP063458.1"/>
</dbReference>
<keyword evidence="2" id="KW-1185">Reference proteome</keyword>
<dbReference type="KEGG" id="hbs:IPV69_25150"/>
<organism evidence="1 2">
    <name type="scientific">Humisphaera borealis</name>
    <dbReference type="NCBI Taxonomy" id="2807512"/>
    <lineage>
        <taxon>Bacteria</taxon>
        <taxon>Pseudomonadati</taxon>
        <taxon>Planctomycetota</taxon>
        <taxon>Phycisphaerae</taxon>
        <taxon>Tepidisphaerales</taxon>
        <taxon>Tepidisphaeraceae</taxon>
        <taxon>Humisphaera</taxon>
    </lineage>
</organism>
<gene>
    <name evidence="1" type="ORF">IPV69_25150</name>
</gene>
<accession>A0A7M2WVG1</accession>
<dbReference type="Proteomes" id="UP000593765">
    <property type="component" value="Chromosome"/>
</dbReference>
<proteinExistence type="predicted"/>
<dbReference type="EMBL" id="CP063458">
    <property type="protein sequence ID" value="QOV89446.1"/>
    <property type="molecule type" value="Genomic_DNA"/>
</dbReference>